<keyword evidence="3" id="KW-0479">Metal-binding</keyword>
<evidence type="ECO:0000313" key="13">
    <source>
        <dbReference type="Proteomes" id="UP000502823"/>
    </source>
</evidence>
<keyword evidence="4" id="KW-0677">Repeat</keyword>
<keyword evidence="7" id="KW-0805">Transcription regulation</keyword>
<dbReference type="GO" id="GO:0097550">
    <property type="term" value="C:transcription preinitiation complex"/>
    <property type="evidence" value="ECO:0007669"/>
    <property type="project" value="TreeGrafter"/>
</dbReference>
<evidence type="ECO:0000256" key="1">
    <source>
        <dbReference type="ARBA" id="ARBA00004123"/>
    </source>
</evidence>
<dbReference type="InterPro" id="IPR013137">
    <property type="entry name" value="Znf_TFIIB"/>
</dbReference>
<dbReference type="InParanoid" id="A0A6L2Q1P4"/>
<dbReference type="GO" id="GO:0000995">
    <property type="term" value="F:RNA polymerase III general transcription initiation factor activity"/>
    <property type="evidence" value="ECO:0007669"/>
    <property type="project" value="TreeGrafter"/>
</dbReference>
<dbReference type="PANTHER" id="PTHR11618">
    <property type="entry name" value="TRANSCRIPTION INITIATION FACTOR IIB-RELATED"/>
    <property type="match status" value="1"/>
</dbReference>
<keyword evidence="8" id="KW-0804">Transcription</keyword>
<dbReference type="PROSITE" id="PS51134">
    <property type="entry name" value="ZF_TFIIB"/>
    <property type="match status" value="1"/>
</dbReference>
<proteinExistence type="inferred from homology"/>
<evidence type="ECO:0000256" key="10">
    <source>
        <dbReference type="PROSITE-ProRule" id="PRU00469"/>
    </source>
</evidence>
<keyword evidence="5 10" id="KW-0863">Zinc-finger</keyword>
<dbReference type="GO" id="GO:0000126">
    <property type="term" value="C:transcription factor TFIIIB complex"/>
    <property type="evidence" value="ECO:0007669"/>
    <property type="project" value="TreeGrafter"/>
</dbReference>
<evidence type="ECO:0000256" key="6">
    <source>
        <dbReference type="ARBA" id="ARBA00022833"/>
    </source>
</evidence>
<evidence type="ECO:0000256" key="3">
    <source>
        <dbReference type="ARBA" id="ARBA00022723"/>
    </source>
</evidence>
<keyword evidence="6" id="KW-0862">Zinc</keyword>
<dbReference type="OrthoDB" id="511529at2759"/>
<dbReference type="FunFam" id="2.20.25.10:FF:000012">
    <property type="entry name" value="Putative transcription factor IIIB 90 kDa subunit"/>
    <property type="match status" value="1"/>
</dbReference>
<comment type="subcellular location">
    <subcellularLocation>
        <location evidence="1">Nucleus</location>
    </subcellularLocation>
</comment>
<comment type="caution">
    <text evidence="12">The sequence shown here is derived from an EMBL/GenBank/DDBJ whole genome shotgun (WGS) entry which is preliminary data.</text>
</comment>
<evidence type="ECO:0000256" key="9">
    <source>
        <dbReference type="ARBA" id="ARBA00023242"/>
    </source>
</evidence>
<name>A0A6L2Q1P4_COPFO</name>
<dbReference type="AlphaFoldDB" id="A0A6L2Q1P4"/>
<accession>A0A6L2Q1P4</accession>
<evidence type="ECO:0000256" key="2">
    <source>
        <dbReference type="ARBA" id="ARBA00010857"/>
    </source>
</evidence>
<dbReference type="EMBL" id="BLKM01012988">
    <property type="protein sequence ID" value="GFG38384.1"/>
    <property type="molecule type" value="Genomic_DNA"/>
</dbReference>
<dbReference type="PANTHER" id="PTHR11618:SF4">
    <property type="entry name" value="TRANSCRIPTION FACTOR IIIB 90 KDA SUBUNIT"/>
    <property type="match status" value="1"/>
</dbReference>
<dbReference type="Pfam" id="PF08271">
    <property type="entry name" value="Zn_Ribbon_TF"/>
    <property type="match status" value="1"/>
</dbReference>
<dbReference type="GO" id="GO:0001006">
    <property type="term" value="F:RNA polymerase III type 3 promoter sequence-specific DNA binding"/>
    <property type="evidence" value="ECO:0007669"/>
    <property type="project" value="TreeGrafter"/>
</dbReference>
<evidence type="ECO:0000256" key="4">
    <source>
        <dbReference type="ARBA" id="ARBA00022737"/>
    </source>
</evidence>
<evidence type="ECO:0000313" key="12">
    <source>
        <dbReference type="EMBL" id="GFG38384.1"/>
    </source>
</evidence>
<dbReference type="GO" id="GO:0008270">
    <property type="term" value="F:zinc ion binding"/>
    <property type="evidence" value="ECO:0007669"/>
    <property type="project" value="UniProtKB-KW"/>
</dbReference>
<comment type="similarity">
    <text evidence="2">Belongs to the TFIIB family.</text>
</comment>
<evidence type="ECO:0000256" key="5">
    <source>
        <dbReference type="ARBA" id="ARBA00022771"/>
    </source>
</evidence>
<organism evidence="12 13">
    <name type="scientific">Coptotermes formosanus</name>
    <name type="common">Formosan subterranean termite</name>
    <dbReference type="NCBI Taxonomy" id="36987"/>
    <lineage>
        <taxon>Eukaryota</taxon>
        <taxon>Metazoa</taxon>
        <taxon>Ecdysozoa</taxon>
        <taxon>Arthropoda</taxon>
        <taxon>Hexapoda</taxon>
        <taxon>Insecta</taxon>
        <taxon>Pterygota</taxon>
        <taxon>Neoptera</taxon>
        <taxon>Polyneoptera</taxon>
        <taxon>Dictyoptera</taxon>
        <taxon>Blattodea</taxon>
        <taxon>Blattoidea</taxon>
        <taxon>Termitoidae</taxon>
        <taxon>Rhinotermitidae</taxon>
        <taxon>Coptotermes</taxon>
    </lineage>
</organism>
<feature type="domain" description="TFIIB-type" evidence="11">
    <location>
        <begin position="2"/>
        <end position="33"/>
    </location>
</feature>
<protein>
    <recommendedName>
        <fullName evidence="11">TFIIB-type domain-containing protein</fullName>
    </recommendedName>
</protein>
<sequence length="161" mass="17463">MSSSKCRNCGCSEIDVDPARGDAVCTNCGSVLEDSIIVSEVQFEENAHGGSSALGQFVASDSKGGARGFGGSFHAGLGKESREITLRNTKRAIVNLAQQLRSPPAAFLSALEDFNTVRKCLIKFDVNDNMMDTHSGSENKVYRIQQKVKKEPPTLMDMWNT</sequence>
<dbReference type="SUPFAM" id="SSF57783">
    <property type="entry name" value="Zinc beta-ribbon"/>
    <property type="match status" value="1"/>
</dbReference>
<evidence type="ECO:0000256" key="7">
    <source>
        <dbReference type="ARBA" id="ARBA00023015"/>
    </source>
</evidence>
<dbReference type="GO" id="GO:0005634">
    <property type="term" value="C:nucleus"/>
    <property type="evidence" value="ECO:0007669"/>
    <property type="project" value="UniProtKB-SubCell"/>
</dbReference>
<dbReference type="Gene3D" id="1.10.472.170">
    <property type="match status" value="1"/>
</dbReference>
<evidence type="ECO:0000259" key="11">
    <source>
        <dbReference type="PROSITE" id="PS51134"/>
    </source>
</evidence>
<evidence type="ECO:0000256" key="8">
    <source>
        <dbReference type="ARBA" id="ARBA00023163"/>
    </source>
</evidence>
<gene>
    <name evidence="12" type="ORF">Cfor_03181</name>
</gene>
<dbReference type="GO" id="GO:0070897">
    <property type="term" value="P:transcription preinitiation complex assembly"/>
    <property type="evidence" value="ECO:0007669"/>
    <property type="project" value="InterPro"/>
</dbReference>
<keyword evidence="9" id="KW-0539">Nucleus</keyword>
<keyword evidence="13" id="KW-1185">Reference proteome</keyword>
<dbReference type="InterPro" id="IPR000812">
    <property type="entry name" value="TFIIB"/>
</dbReference>
<dbReference type="Proteomes" id="UP000502823">
    <property type="component" value="Unassembled WGS sequence"/>
</dbReference>
<reference evidence="13" key="1">
    <citation type="submission" date="2020-01" db="EMBL/GenBank/DDBJ databases">
        <title>Draft genome sequence of the Termite Coptotermes fromosanus.</title>
        <authorList>
            <person name="Itakura S."/>
            <person name="Yosikawa Y."/>
            <person name="Umezawa K."/>
        </authorList>
    </citation>
    <scope>NUCLEOTIDE SEQUENCE [LARGE SCALE GENOMIC DNA]</scope>
</reference>